<protein>
    <recommendedName>
        <fullName evidence="5">CcmD family protein</fullName>
    </recommendedName>
</protein>
<organism evidence="3 4">
    <name type="scientific">Labilithrix luteola</name>
    <dbReference type="NCBI Taxonomy" id="1391654"/>
    <lineage>
        <taxon>Bacteria</taxon>
        <taxon>Pseudomonadati</taxon>
        <taxon>Myxococcota</taxon>
        <taxon>Polyangia</taxon>
        <taxon>Polyangiales</taxon>
        <taxon>Labilitrichaceae</taxon>
        <taxon>Labilithrix</taxon>
    </lineage>
</organism>
<evidence type="ECO:0000313" key="3">
    <source>
        <dbReference type="EMBL" id="AKV02747.1"/>
    </source>
</evidence>
<dbReference type="OrthoDB" id="5517485at2"/>
<gene>
    <name evidence="3" type="ORF">AKJ09_09410</name>
</gene>
<dbReference type="AlphaFoldDB" id="A0A0K1QAR2"/>
<evidence type="ECO:0000313" key="4">
    <source>
        <dbReference type="Proteomes" id="UP000064967"/>
    </source>
</evidence>
<evidence type="ECO:0000256" key="2">
    <source>
        <dbReference type="SAM" id="Phobius"/>
    </source>
</evidence>
<keyword evidence="2" id="KW-0812">Transmembrane</keyword>
<keyword evidence="2" id="KW-0472">Membrane</keyword>
<keyword evidence="4" id="KW-1185">Reference proteome</keyword>
<dbReference type="EMBL" id="CP012333">
    <property type="protein sequence ID" value="AKV02747.1"/>
    <property type="molecule type" value="Genomic_DNA"/>
</dbReference>
<dbReference type="RefSeq" id="WP_146653618.1">
    <property type="nucleotide sequence ID" value="NZ_CP012333.1"/>
</dbReference>
<keyword evidence="2" id="KW-1133">Transmembrane helix</keyword>
<name>A0A0K1QAR2_9BACT</name>
<dbReference type="KEGG" id="llu:AKJ09_09410"/>
<accession>A0A0K1QAR2</accession>
<dbReference type="STRING" id="1391654.AKJ09_09410"/>
<evidence type="ECO:0008006" key="5">
    <source>
        <dbReference type="Google" id="ProtNLM"/>
    </source>
</evidence>
<sequence length="121" mass="12847">MSHSDFSLESTTMSLASVASLASQPAGNAGANDRSTEFVAIENGTEQYSGGKLLVIAYISIWVILAGWIFLLWRKQQALGTRLDGLEAAIDRASAARDAKASTKAPRKESPAIPKTEGEHA</sequence>
<dbReference type="Proteomes" id="UP000064967">
    <property type="component" value="Chromosome"/>
</dbReference>
<feature type="transmembrane region" description="Helical" evidence="2">
    <location>
        <begin position="53"/>
        <end position="73"/>
    </location>
</feature>
<evidence type="ECO:0000256" key="1">
    <source>
        <dbReference type="SAM" id="MobiDB-lite"/>
    </source>
</evidence>
<feature type="region of interest" description="Disordered" evidence="1">
    <location>
        <begin position="96"/>
        <end position="121"/>
    </location>
</feature>
<reference evidence="3 4" key="1">
    <citation type="submission" date="2015-08" db="EMBL/GenBank/DDBJ databases">
        <authorList>
            <person name="Babu N.S."/>
            <person name="Beckwith C.J."/>
            <person name="Beseler K.G."/>
            <person name="Brison A."/>
            <person name="Carone J.V."/>
            <person name="Caskin T.P."/>
            <person name="Diamond M."/>
            <person name="Durham M.E."/>
            <person name="Foxe J.M."/>
            <person name="Go M."/>
            <person name="Henderson B.A."/>
            <person name="Jones I.B."/>
            <person name="McGettigan J.A."/>
            <person name="Micheletti S.J."/>
            <person name="Nasrallah M.E."/>
            <person name="Ortiz D."/>
            <person name="Piller C.R."/>
            <person name="Privatt S.R."/>
            <person name="Schneider S.L."/>
            <person name="Sharp S."/>
            <person name="Smith T.C."/>
            <person name="Stanton J.D."/>
            <person name="Ullery H.E."/>
            <person name="Wilson R.J."/>
            <person name="Serrano M.G."/>
            <person name="Buck G."/>
            <person name="Lee V."/>
            <person name="Wang Y."/>
            <person name="Carvalho R."/>
            <person name="Voegtly L."/>
            <person name="Shi R."/>
            <person name="Duckworth R."/>
            <person name="Johnson A."/>
            <person name="Loviza R."/>
            <person name="Walstead R."/>
            <person name="Shah Z."/>
            <person name="Kiflezghi M."/>
            <person name="Wade K."/>
            <person name="Ball S.L."/>
            <person name="Bradley K.W."/>
            <person name="Asai D.J."/>
            <person name="Bowman C.A."/>
            <person name="Russell D.A."/>
            <person name="Pope W.H."/>
            <person name="Jacobs-Sera D."/>
            <person name="Hendrix R.W."/>
            <person name="Hatfull G.F."/>
        </authorList>
    </citation>
    <scope>NUCLEOTIDE SEQUENCE [LARGE SCALE GENOMIC DNA]</scope>
    <source>
        <strain evidence="3 4">DSM 27648</strain>
    </source>
</reference>
<proteinExistence type="predicted"/>